<evidence type="ECO:0000256" key="4">
    <source>
        <dbReference type="ARBA" id="ARBA00023285"/>
    </source>
</evidence>
<dbReference type="GO" id="GO:0004748">
    <property type="term" value="F:ribonucleoside-diphosphate reductase activity, thioredoxin disulfide as acceptor"/>
    <property type="evidence" value="ECO:0007669"/>
    <property type="project" value="TreeGrafter"/>
</dbReference>
<dbReference type="PANTHER" id="PTHR43371:SF1">
    <property type="entry name" value="RIBONUCLEOSIDE-DIPHOSPHATE REDUCTASE"/>
    <property type="match status" value="1"/>
</dbReference>
<dbReference type="PANTHER" id="PTHR43371">
    <property type="entry name" value="VITAMIN B12-DEPENDENT RIBONUCLEOTIDE REDUCTASE"/>
    <property type="match status" value="1"/>
</dbReference>
<evidence type="ECO:0000259" key="5">
    <source>
        <dbReference type="Pfam" id="PF02867"/>
    </source>
</evidence>
<dbReference type="Pfam" id="PF02867">
    <property type="entry name" value="Ribonuc_red_lgC"/>
    <property type="match status" value="1"/>
</dbReference>
<keyword evidence="4" id="KW-0170">Cobalt</keyword>
<sequence>MLKQEIQQYISHFVPSDYAHRLMVEGRILAEGELPSQMISRVVEEIASPEKDLGHTPAETQAFADDLLLQLDQKRCILSTPILTNAGRYPDRPLSACTIPPVDLQGDFTQVRKLVDTFHQHGMGTGFNLSEVEDPVSVLKYLNQVAVEGAASGREDRPVGNMGVLSVYHPKVLEFIEVKSGDNRDERWIFNTSIDVSEEFMRAVITDQSYQLDNGIMVSARKIFENICTSAFDCGDPGLVSIDRMNLDNPVPFLGQYVATAPCAEVGLVPGESCQFGYINLAAFYENGEIDLPQLRYSTEVMVRALDNALELSIPRYAHQQNSSMMSAKRKIGVGVCGLADLLVKMDLPYSSPEARTLALDLVTFINYYSKVASSDLARTRGSFTAMHTVLGNRYYESPGFIENKYGDLETQFITKSDWKLLGETIRQTGLLRNVSTIALPPTGRSGLLIDASTGVEPHFSLVQPSGSLYESFVRTLREYDLHQEDIVEHVLNTGSVHDMKSIPEHVKALYQTALDISPHDHVLMVASLQRGVDEAISKTINLAANSTPEDVKDIYLQAYRLGLKGIAIFRADSRSYQPRTLRA</sequence>
<dbReference type="EMBL" id="MHCI01000005">
    <property type="protein sequence ID" value="OGY17198.1"/>
    <property type="molecule type" value="Genomic_DNA"/>
</dbReference>
<evidence type="ECO:0000256" key="2">
    <source>
        <dbReference type="ARBA" id="ARBA00022628"/>
    </source>
</evidence>
<feature type="domain" description="Ribonucleotide reductase large subunit C-terminal" evidence="5">
    <location>
        <begin position="133"/>
        <end position="569"/>
    </location>
</feature>
<reference evidence="6 7" key="1">
    <citation type="journal article" date="2016" name="Nat. Commun.">
        <title>Thousands of microbial genomes shed light on interconnected biogeochemical processes in an aquifer system.</title>
        <authorList>
            <person name="Anantharaman K."/>
            <person name="Brown C.T."/>
            <person name="Hug L.A."/>
            <person name="Sharon I."/>
            <person name="Castelle C.J."/>
            <person name="Probst A.J."/>
            <person name="Thomas B.C."/>
            <person name="Singh A."/>
            <person name="Wilkins M.J."/>
            <person name="Karaoz U."/>
            <person name="Brodie E.L."/>
            <person name="Williams K.H."/>
            <person name="Hubbard S.S."/>
            <person name="Banfield J.F."/>
        </authorList>
    </citation>
    <scope>NUCLEOTIDE SEQUENCE [LARGE SCALE GENOMIC DNA]</scope>
</reference>
<evidence type="ECO:0000256" key="3">
    <source>
        <dbReference type="ARBA" id="ARBA00023002"/>
    </source>
</evidence>
<organism evidence="6 7">
    <name type="scientific">Candidatus Chisholmbacteria bacterium RIFCSPHIGHO2_01_FULL_49_18</name>
    <dbReference type="NCBI Taxonomy" id="1797590"/>
    <lineage>
        <taxon>Bacteria</taxon>
        <taxon>Candidatus Chisholmiibacteriota</taxon>
    </lineage>
</organism>
<evidence type="ECO:0000313" key="7">
    <source>
        <dbReference type="Proteomes" id="UP000179069"/>
    </source>
</evidence>
<dbReference type="InterPro" id="IPR050862">
    <property type="entry name" value="RdRp_reductase_class-2"/>
</dbReference>
<gene>
    <name evidence="6" type="ORF">A2785_04245</name>
</gene>
<accession>A0A1G1VP68</accession>
<keyword evidence="3" id="KW-0560">Oxidoreductase</keyword>
<dbReference type="Proteomes" id="UP000179069">
    <property type="component" value="Unassembled WGS sequence"/>
</dbReference>
<comment type="caution">
    <text evidence="6">The sequence shown here is derived from an EMBL/GenBank/DDBJ whole genome shotgun (WGS) entry which is preliminary data.</text>
</comment>
<dbReference type="GO" id="GO:0031419">
    <property type="term" value="F:cobalamin binding"/>
    <property type="evidence" value="ECO:0007669"/>
    <property type="project" value="UniProtKB-KW"/>
</dbReference>
<proteinExistence type="predicted"/>
<comment type="cofactor">
    <cofactor evidence="1">
        <name>adenosylcob(III)alamin</name>
        <dbReference type="ChEBI" id="CHEBI:18408"/>
    </cofactor>
</comment>
<evidence type="ECO:0000256" key="1">
    <source>
        <dbReference type="ARBA" id="ARBA00001922"/>
    </source>
</evidence>
<dbReference type="PRINTS" id="PR01183">
    <property type="entry name" value="RIBORDTASEM1"/>
</dbReference>
<dbReference type="InterPro" id="IPR000788">
    <property type="entry name" value="RNR_lg_C"/>
</dbReference>
<keyword evidence="2" id="KW-0846">Cobalamin</keyword>
<dbReference type="SUPFAM" id="SSF51998">
    <property type="entry name" value="PFL-like glycyl radical enzymes"/>
    <property type="match status" value="1"/>
</dbReference>
<evidence type="ECO:0000313" key="6">
    <source>
        <dbReference type="EMBL" id="OGY17198.1"/>
    </source>
</evidence>
<dbReference type="AlphaFoldDB" id="A0A1G1VP68"/>
<dbReference type="Gene3D" id="3.20.70.20">
    <property type="match status" value="1"/>
</dbReference>
<protein>
    <recommendedName>
        <fullName evidence="5">Ribonucleotide reductase large subunit C-terminal domain-containing protein</fullName>
    </recommendedName>
</protein>
<name>A0A1G1VP68_9BACT</name>